<gene>
    <name evidence="1" type="ORF">LTR37_014417</name>
</gene>
<name>A0ACC3MTR9_9PEZI</name>
<proteinExistence type="predicted"/>
<keyword evidence="2" id="KW-1185">Reference proteome</keyword>
<accession>A0ACC3MTR9</accession>
<sequence length="371" mass="39783">MATQTVTIPETMQACQMVEFNKPHQIRSIPAPQPSELRPFEVLIKVAVPSLCHSDLEYMKGTFPIALPVTASHEGTGTVVATGNDVTRFKPGDRVLAGQTFGRCGECDVCHGPEPNRHYCEKREPMMSVGGRNGAFQEYLVIDGREASPIPDKMSFVTAAPLACAGMTVWRAIKNAGLEPGEWLGIIGSGGGLGHLGIQFAKKVFGLKVVAVDARDEGLALSREAGADLVVDARQGKDAVAKEVKEATGKGVHAVLELSGHPSAAENGTAITRNHGRFVQVAIADKLPIPVLEMIFKDLHVLSSFMASQQETEAMLNAFVEHNIHLENNVFNGLAEIPKAVEMAQKAQYRGKACFIVDKEAVGLQPGDGRV</sequence>
<dbReference type="Proteomes" id="UP001281147">
    <property type="component" value="Unassembled WGS sequence"/>
</dbReference>
<organism evidence="1 2">
    <name type="scientific">Vermiconidia calcicola</name>
    <dbReference type="NCBI Taxonomy" id="1690605"/>
    <lineage>
        <taxon>Eukaryota</taxon>
        <taxon>Fungi</taxon>
        <taxon>Dikarya</taxon>
        <taxon>Ascomycota</taxon>
        <taxon>Pezizomycotina</taxon>
        <taxon>Dothideomycetes</taxon>
        <taxon>Dothideomycetidae</taxon>
        <taxon>Mycosphaerellales</taxon>
        <taxon>Extremaceae</taxon>
        <taxon>Vermiconidia</taxon>
    </lineage>
</organism>
<reference evidence="1" key="1">
    <citation type="submission" date="2023-07" db="EMBL/GenBank/DDBJ databases">
        <title>Black Yeasts Isolated from many extreme environments.</title>
        <authorList>
            <person name="Coleine C."/>
            <person name="Stajich J.E."/>
            <person name="Selbmann L."/>
        </authorList>
    </citation>
    <scope>NUCLEOTIDE SEQUENCE</scope>
    <source>
        <strain evidence="1">CCFEE 5714</strain>
    </source>
</reference>
<evidence type="ECO:0000313" key="2">
    <source>
        <dbReference type="Proteomes" id="UP001281147"/>
    </source>
</evidence>
<evidence type="ECO:0000313" key="1">
    <source>
        <dbReference type="EMBL" id="KAK3703427.1"/>
    </source>
</evidence>
<protein>
    <submittedName>
        <fullName evidence="1">Uncharacterized protein</fullName>
    </submittedName>
</protein>
<dbReference type="EMBL" id="JAUTXU010000151">
    <property type="protein sequence ID" value="KAK3703427.1"/>
    <property type="molecule type" value="Genomic_DNA"/>
</dbReference>
<comment type="caution">
    <text evidence="1">The sequence shown here is derived from an EMBL/GenBank/DDBJ whole genome shotgun (WGS) entry which is preliminary data.</text>
</comment>